<dbReference type="Gene3D" id="3.40.930.10">
    <property type="entry name" value="Mannitol-specific EII, Chain A"/>
    <property type="match status" value="1"/>
</dbReference>
<dbReference type="InterPro" id="IPR002178">
    <property type="entry name" value="PTS_EIIA_type-2_dom"/>
</dbReference>
<dbReference type="PROSITE" id="PS00372">
    <property type="entry name" value="PTS_EIIA_TYPE_2_HIS"/>
    <property type="match status" value="1"/>
</dbReference>
<sequence>MIPSDIIRPRSIVRLAAANKPALFRALAKKAAEQLALPEAAILDALNRREALGSTGVGGGLAMPHAPVEGLAEPFGLLARLEKPVAYEAIDGAPVDLVCLVLTPVNGGKGRIDALACIAKRLRSPEIHDRIRKAAGGEDIYALLLEES</sequence>
<dbReference type="GO" id="GO:0030295">
    <property type="term" value="F:protein kinase activator activity"/>
    <property type="evidence" value="ECO:0007669"/>
    <property type="project" value="TreeGrafter"/>
</dbReference>
<dbReference type="AlphaFoldDB" id="A0A9E8CMT8"/>
<keyword evidence="2" id="KW-0813">Transport</keyword>
<accession>A0A9E8CMT8</accession>
<organism evidence="2">
    <name type="scientific">Bosea sp. NBC_00436</name>
    <dbReference type="NCBI Taxonomy" id="2969620"/>
    <lineage>
        <taxon>Bacteria</taxon>
        <taxon>Pseudomonadati</taxon>
        <taxon>Pseudomonadota</taxon>
        <taxon>Alphaproteobacteria</taxon>
        <taxon>Hyphomicrobiales</taxon>
        <taxon>Boseaceae</taxon>
        <taxon>Bosea</taxon>
    </lineage>
</organism>
<dbReference type="InterPro" id="IPR051541">
    <property type="entry name" value="PTS_SugarTrans_NitroReg"/>
</dbReference>
<dbReference type="PROSITE" id="PS51094">
    <property type="entry name" value="PTS_EIIA_TYPE_2"/>
    <property type="match status" value="1"/>
</dbReference>
<feature type="domain" description="PTS EIIA type-2" evidence="1">
    <location>
        <begin position="1"/>
        <end position="147"/>
    </location>
</feature>
<evidence type="ECO:0000313" key="2">
    <source>
        <dbReference type="EMBL" id="UZF85514.1"/>
    </source>
</evidence>
<keyword evidence="2" id="KW-0762">Sugar transport</keyword>
<protein>
    <submittedName>
        <fullName evidence="2">PTS sugar transporter subunit IIA</fullName>
    </submittedName>
</protein>
<dbReference type="EMBL" id="CP102774">
    <property type="protein sequence ID" value="UZF85514.1"/>
    <property type="molecule type" value="Genomic_DNA"/>
</dbReference>
<dbReference type="InterPro" id="IPR016152">
    <property type="entry name" value="PTrfase/Anion_transptr"/>
</dbReference>
<evidence type="ECO:0000259" key="1">
    <source>
        <dbReference type="PROSITE" id="PS51094"/>
    </source>
</evidence>
<dbReference type="SUPFAM" id="SSF55804">
    <property type="entry name" value="Phoshotransferase/anion transport protein"/>
    <property type="match status" value="1"/>
</dbReference>
<name>A0A9E8CMT8_9HYPH</name>
<dbReference type="PANTHER" id="PTHR47738:SF1">
    <property type="entry name" value="NITROGEN REGULATORY PROTEIN"/>
    <property type="match status" value="1"/>
</dbReference>
<dbReference type="PANTHER" id="PTHR47738">
    <property type="entry name" value="PTS SYSTEM FRUCTOSE-LIKE EIIA COMPONENT-RELATED"/>
    <property type="match status" value="1"/>
</dbReference>
<reference evidence="2" key="1">
    <citation type="submission" date="2022-08" db="EMBL/GenBank/DDBJ databases">
        <title>Complete Genome Sequences of 2 Bosea sp. soil isolates.</title>
        <authorList>
            <person name="Alvarez Arevalo M."/>
            <person name="Sterndorff E.B."/>
            <person name="Faurdal D."/>
            <person name="Joergensen T.S."/>
            <person name="Weber T."/>
        </authorList>
    </citation>
    <scope>NUCLEOTIDE SEQUENCE</scope>
    <source>
        <strain evidence="2">NBC_00436</strain>
    </source>
</reference>
<gene>
    <name evidence="2" type="ORF">NWE54_16990</name>
</gene>
<dbReference type="Pfam" id="PF00359">
    <property type="entry name" value="PTS_EIIA_2"/>
    <property type="match status" value="1"/>
</dbReference>
<proteinExistence type="predicted"/>
<dbReference type="CDD" id="cd00211">
    <property type="entry name" value="PTS_IIA_fru"/>
    <property type="match status" value="1"/>
</dbReference>